<dbReference type="Proteomes" id="UP001254488">
    <property type="component" value="Unassembled WGS sequence"/>
</dbReference>
<feature type="transmembrane region" description="Helical" evidence="1">
    <location>
        <begin position="87"/>
        <end position="104"/>
    </location>
</feature>
<name>A0ABU2YEN7_9FLAO</name>
<accession>A0ABU2YEN7</accession>
<proteinExistence type="predicted"/>
<sequence length="141" mass="16348">MSKALKILLILVLFGVLACIRMFESILFYDPLIAFFKTDHSTQGLPEVNTFRLLTNVAFRFMLNTGISLLILWVAFRKVGTLKVSAFLYGVSFVILLLFFWYLLGTSEAGNNMLLFYVRRFLIQPLFLLILLPAFYFQKEK</sequence>
<feature type="transmembrane region" description="Helical" evidence="1">
    <location>
        <begin position="57"/>
        <end position="75"/>
    </location>
</feature>
<dbReference type="PROSITE" id="PS51257">
    <property type="entry name" value="PROKAR_LIPOPROTEIN"/>
    <property type="match status" value="1"/>
</dbReference>
<protein>
    <submittedName>
        <fullName evidence="2">Exosortase F system-associated protein</fullName>
    </submittedName>
</protein>
<keyword evidence="1" id="KW-1133">Transmembrane helix</keyword>
<gene>
    <name evidence="2" type="ORF">RM538_09530</name>
</gene>
<evidence type="ECO:0000256" key="1">
    <source>
        <dbReference type="SAM" id="Phobius"/>
    </source>
</evidence>
<dbReference type="InterPro" id="IPR026414">
    <property type="entry name" value="ExosoTase_F-assoc_memb"/>
</dbReference>
<feature type="transmembrane region" description="Helical" evidence="1">
    <location>
        <begin position="7"/>
        <end position="29"/>
    </location>
</feature>
<feature type="transmembrane region" description="Helical" evidence="1">
    <location>
        <begin position="116"/>
        <end position="137"/>
    </location>
</feature>
<dbReference type="RefSeq" id="WP_311333197.1">
    <property type="nucleotide sequence ID" value="NZ_JAVRHZ010000005.1"/>
</dbReference>
<comment type="caution">
    <text evidence="2">The sequence shown here is derived from an EMBL/GenBank/DDBJ whole genome shotgun (WGS) entry which is preliminary data.</text>
</comment>
<evidence type="ECO:0000313" key="2">
    <source>
        <dbReference type="EMBL" id="MDT0556245.1"/>
    </source>
</evidence>
<keyword evidence="1" id="KW-0472">Membrane</keyword>
<dbReference type="EMBL" id="JAVRHZ010000005">
    <property type="protein sequence ID" value="MDT0556245.1"/>
    <property type="molecule type" value="Genomic_DNA"/>
</dbReference>
<evidence type="ECO:0000313" key="3">
    <source>
        <dbReference type="Proteomes" id="UP001254488"/>
    </source>
</evidence>
<organism evidence="2 3">
    <name type="scientific">Patiriisocius hiemis</name>
    <dbReference type="NCBI Taxonomy" id="3075604"/>
    <lineage>
        <taxon>Bacteria</taxon>
        <taxon>Pseudomonadati</taxon>
        <taxon>Bacteroidota</taxon>
        <taxon>Flavobacteriia</taxon>
        <taxon>Flavobacteriales</taxon>
        <taxon>Flavobacteriaceae</taxon>
        <taxon>Patiriisocius</taxon>
    </lineage>
</organism>
<keyword evidence="3" id="KW-1185">Reference proteome</keyword>
<keyword evidence="1" id="KW-0812">Transmembrane</keyword>
<reference evidence="2 3" key="1">
    <citation type="submission" date="2023-09" db="EMBL/GenBank/DDBJ databases">
        <authorList>
            <person name="Rey-Velasco X."/>
        </authorList>
    </citation>
    <scope>NUCLEOTIDE SEQUENCE [LARGE SCALE GENOMIC DNA]</scope>
    <source>
        <strain evidence="2 3">W242</strain>
    </source>
</reference>
<dbReference type="NCBIfam" id="TIGR04127">
    <property type="entry name" value="flavo_near_exo"/>
    <property type="match status" value="1"/>
</dbReference>